<comment type="cofactor">
    <cofactor evidence="2">
        <name>Mg(2+)</name>
        <dbReference type="ChEBI" id="CHEBI:18420"/>
    </cofactor>
</comment>
<dbReference type="PANTHER" id="PTHR13832:SF803">
    <property type="entry name" value="PROTEIN PHOSPHATASE 1G"/>
    <property type="match status" value="1"/>
</dbReference>
<evidence type="ECO:0000256" key="11">
    <source>
        <dbReference type="ARBA" id="ARBA00023211"/>
    </source>
</evidence>
<evidence type="ECO:0000256" key="2">
    <source>
        <dbReference type="ARBA" id="ARBA00001946"/>
    </source>
</evidence>
<evidence type="ECO:0000256" key="12">
    <source>
        <dbReference type="ARBA" id="ARBA00047761"/>
    </source>
</evidence>
<comment type="cofactor">
    <cofactor evidence="1">
        <name>Mn(2+)</name>
        <dbReference type="ChEBI" id="CHEBI:29035"/>
    </cofactor>
</comment>
<keyword evidence="10" id="KW-0472">Membrane</keyword>
<dbReference type="SUPFAM" id="SSF81606">
    <property type="entry name" value="PP2C-like"/>
    <property type="match status" value="1"/>
</dbReference>
<keyword evidence="9 14" id="KW-0904">Protein phosphatase</keyword>
<comment type="catalytic activity">
    <reaction evidence="12">
        <text>O-phospho-L-seryl-[protein] + H2O = L-seryl-[protein] + phosphate</text>
        <dbReference type="Rhea" id="RHEA:20629"/>
        <dbReference type="Rhea" id="RHEA-COMP:9863"/>
        <dbReference type="Rhea" id="RHEA-COMP:11604"/>
        <dbReference type="ChEBI" id="CHEBI:15377"/>
        <dbReference type="ChEBI" id="CHEBI:29999"/>
        <dbReference type="ChEBI" id="CHEBI:43474"/>
        <dbReference type="ChEBI" id="CHEBI:83421"/>
        <dbReference type="EC" id="3.1.3.16"/>
    </reaction>
</comment>
<dbReference type="Gene3D" id="3.60.40.10">
    <property type="entry name" value="PPM-type phosphatase domain"/>
    <property type="match status" value="1"/>
</dbReference>
<evidence type="ECO:0000256" key="8">
    <source>
        <dbReference type="ARBA" id="ARBA00022842"/>
    </source>
</evidence>
<comment type="subcellular location">
    <subcellularLocation>
        <location evidence="3">Membrane</location>
        <topology evidence="3">Peripheral membrane protein</topology>
    </subcellularLocation>
</comment>
<dbReference type="EMBL" id="CAMPGE010001072">
    <property type="protein sequence ID" value="CAI2359840.1"/>
    <property type="molecule type" value="Genomic_DNA"/>
</dbReference>
<dbReference type="InterPro" id="IPR001932">
    <property type="entry name" value="PPM-type_phosphatase-like_dom"/>
</dbReference>
<dbReference type="Pfam" id="PF00481">
    <property type="entry name" value="PP2C"/>
    <property type="match status" value="1"/>
</dbReference>
<protein>
    <recommendedName>
        <fullName evidence="5">protein-serine/threonine phosphatase</fullName>
        <ecNumber evidence="5">3.1.3.16</ecNumber>
    </recommendedName>
</protein>
<dbReference type="AlphaFoldDB" id="A0AAD1U1W0"/>
<comment type="similarity">
    <text evidence="4 14">Belongs to the PP2C family.</text>
</comment>
<dbReference type="EC" id="3.1.3.16" evidence="5"/>
<sequence length="533" mass="59439">MKTPSSSNYKIPISMSSLKDKDPVHIKGKGKEFRSSFFPLNSLLSHSGKASQSSNRLSIQTVLKNMDSNRKVSKLFSGMTITSVGNSKNKNLKTYFKTENNNEIKATKHNRDFERWTLDQRFQKKSSSAMSLTKYLKNCRTKKIKCQNSNKKVAFYPQEKPNSRNASSMTNLHSISLPNYDQPTLSTKELGNIFGFAANTNQGINRNYNEDRVSIIINAACPKIQDPQMWPKTHFFGVFDGHGGQGCAEFLRKSLHRILYTDPCFPENPKKALLNAFKKAEGLFYEKIRKQSNFEMSHISDTSGSCANVALIVGDVCYVANLGDSRAILSINSGKSVKCMSIDHKPSCKDEADRINKNGGSTYQTQLQKDGLKLGPVRILPGRLSVSRAFGDIEAKNPLLGGNPKVLISTPEIQTFKLSKKTDFLLLGSDGIFEKCSNSYLSRVVWKTLKSKEGLNKFNLHECLGECVDMVLKKSILAGTLDNISCVIIAMNNLLDSIICPPQKMMNLPQPLPESLTLDSNFPRGFCKTYSQT</sequence>
<dbReference type="CDD" id="cd00143">
    <property type="entry name" value="PP2Cc"/>
    <property type="match status" value="1"/>
</dbReference>
<dbReference type="GO" id="GO:0004722">
    <property type="term" value="F:protein serine/threonine phosphatase activity"/>
    <property type="evidence" value="ECO:0007669"/>
    <property type="project" value="UniProtKB-EC"/>
</dbReference>
<dbReference type="InterPro" id="IPR015655">
    <property type="entry name" value="PP2C"/>
</dbReference>
<keyword evidence="11" id="KW-0464">Manganese</keyword>
<comment type="catalytic activity">
    <reaction evidence="13">
        <text>O-phospho-L-threonyl-[protein] + H2O = L-threonyl-[protein] + phosphate</text>
        <dbReference type="Rhea" id="RHEA:47004"/>
        <dbReference type="Rhea" id="RHEA-COMP:11060"/>
        <dbReference type="Rhea" id="RHEA-COMP:11605"/>
        <dbReference type="ChEBI" id="CHEBI:15377"/>
        <dbReference type="ChEBI" id="CHEBI:30013"/>
        <dbReference type="ChEBI" id="CHEBI:43474"/>
        <dbReference type="ChEBI" id="CHEBI:61977"/>
        <dbReference type="EC" id="3.1.3.16"/>
    </reaction>
</comment>
<dbReference type="GO" id="GO:0016020">
    <property type="term" value="C:membrane"/>
    <property type="evidence" value="ECO:0007669"/>
    <property type="project" value="UniProtKB-SubCell"/>
</dbReference>
<name>A0AAD1U1W0_EUPCR</name>
<dbReference type="Proteomes" id="UP001295684">
    <property type="component" value="Unassembled WGS sequence"/>
</dbReference>
<comment type="caution">
    <text evidence="16">The sequence shown here is derived from an EMBL/GenBank/DDBJ whole genome shotgun (WGS) entry which is preliminary data.</text>
</comment>
<evidence type="ECO:0000256" key="13">
    <source>
        <dbReference type="ARBA" id="ARBA00048336"/>
    </source>
</evidence>
<evidence type="ECO:0000256" key="3">
    <source>
        <dbReference type="ARBA" id="ARBA00004170"/>
    </source>
</evidence>
<keyword evidence="17" id="KW-1185">Reference proteome</keyword>
<keyword evidence="6" id="KW-0479">Metal-binding</keyword>
<evidence type="ECO:0000256" key="5">
    <source>
        <dbReference type="ARBA" id="ARBA00013081"/>
    </source>
</evidence>
<evidence type="ECO:0000256" key="14">
    <source>
        <dbReference type="RuleBase" id="RU003465"/>
    </source>
</evidence>
<evidence type="ECO:0000313" key="17">
    <source>
        <dbReference type="Proteomes" id="UP001295684"/>
    </source>
</evidence>
<dbReference type="PANTHER" id="PTHR13832">
    <property type="entry name" value="PROTEIN PHOSPHATASE 2C"/>
    <property type="match status" value="1"/>
</dbReference>
<keyword evidence="8" id="KW-0460">Magnesium</keyword>
<dbReference type="SMART" id="SM00332">
    <property type="entry name" value="PP2Cc"/>
    <property type="match status" value="1"/>
</dbReference>
<proteinExistence type="inferred from homology"/>
<dbReference type="InterPro" id="IPR000222">
    <property type="entry name" value="PP2C_BS"/>
</dbReference>
<evidence type="ECO:0000256" key="10">
    <source>
        <dbReference type="ARBA" id="ARBA00023136"/>
    </source>
</evidence>
<organism evidence="16 17">
    <name type="scientific">Euplotes crassus</name>
    <dbReference type="NCBI Taxonomy" id="5936"/>
    <lineage>
        <taxon>Eukaryota</taxon>
        <taxon>Sar</taxon>
        <taxon>Alveolata</taxon>
        <taxon>Ciliophora</taxon>
        <taxon>Intramacronucleata</taxon>
        <taxon>Spirotrichea</taxon>
        <taxon>Hypotrichia</taxon>
        <taxon>Euplotida</taxon>
        <taxon>Euplotidae</taxon>
        <taxon>Moneuplotes</taxon>
    </lineage>
</organism>
<evidence type="ECO:0000256" key="9">
    <source>
        <dbReference type="ARBA" id="ARBA00022912"/>
    </source>
</evidence>
<reference evidence="16" key="1">
    <citation type="submission" date="2023-07" db="EMBL/GenBank/DDBJ databases">
        <authorList>
            <consortium name="AG Swart"/>
            <person name="Singh M."/>
            <person name="Singh A."/>
            <person name="Seah K."/>
            <person name="Emmerich C."/>
        </authorList>
    </citation>
    <scope>NUCLEOTIDE SEQUENCE</scope>
    <source>
        <strain evidence="16">DP1</strain>
    </source>
</reference>
<evidence type="ECO:0000256" key="4">
    <source>
        <dbReference type="ARBA" id="ARBA00006702"/>
    </source>
</evidence>
<dbReference type="InterPro" id="IPR036457">
    <property type="entry name" value="PPM-type-like_dom_sf"/>
</dbReference>
<evidence type="ECO:0000256" key="1">
    <source>
        <dbReference type="ARBA" id="ARBA00001936"/>
    </source>
</evidence>
<evidence type="ECO:0000313" key="16">
    <source>
        <dbReference type="EMBL" id="CAI2359840.1"/>
    </source>
</evidence>
<evidence type="ECO:0000256" key="7">
    <source>
        <dbReference type="ARBA" id="ARBA00022801"/>
    </source>
</evidence>
<dbReference type="PROSITE" id="PS51746">
    <property type="entry name" value="PPM_2"/>
    <property type="match status" value="1"/>
</dbReference>
<dbReference type="PROSITE" id="PS01032">
    <property type="entry name" value="PPM_1"/>
    <property type="match status" value="1"/>
</dbReference>
<feature type="domain" description="PPM-type phosphatase" evidence="15">
    <location>
        <begin position="195"/>
        <end position="491"/>
    </location>
</feature>
<accession>A0AAD1U1W0</accession>
<keyword evidence="7 14" id="KW-0378">Hydrolase</keyword>
<evidence type="ECO:0000259" key="15">
    <source>
        <dbReference type="PROSITE" id="PS51746"/>
    </source>
</evidence>
<gene>
    <name evidence="16" type="ORF">ECRASSUSDP1_LOCUS1134</name>
</gene>
<evidence type="ECO:0000256" key="6">
    <source>
        <dbReference type="ARBA" id="ARBA00022723"/>
    </source>
</evidence>
<dbReference type="GO" id="GO:0046872">
    <property type="term" value="F:metal ion binding"/>
    <property type="evidence" value="ECO:0007669"/>
    <property type="project" value="UniProtKB-KW"/>
</dbReference>